<comment type="caution">
    <text evidence="1">The sequence shown here is derived from an EMBL/GenBank/DDBJ whole genome shotgun (WGS) entry which is preliminary data.</text>
</comment>
<dbReference type="AlphaFoldDB" id="A0AAW2FCU2"/>
<sequence>MNGFPGGCQKRIYGEVKIIKIASFGEVFFNVNSFEISPGLSDILCRRPKSETTNERARLSYHTLDLEIRDESTVGDTGSQKGKVSRAGDLNNLILCQLKTRNVLKSTFDIIFDVIFEAQKYLSAENVRARYADPILAASRPVACQSRWE</sequence>
<evidence type="ECO:0000313" key="2">
    <source>
        <dbReference type="Proteomes" id="UP001430953"/>
    </source>
</evidence>
<gene>
    <name evidence="1" type="ORF">PUN28_012229</name>
</gene>
<dbReference type="EMBL" id="JADYXP020000012">
    <property type="protein sequence ID" value="KAL0112819.1"/>
    <property type="molecule type" value="Genomic_DNA"/>
</dbReference>
<proteinExistence type="predicted"/>
<protein>
    <submittedName>
        <fullName evidence="1">Uncharacterized protein</fullName>
    </submittedName>
</protein>
<keyword evidence="2" id="KW-1185">Reference proteome</keyword>
<evidence type="ECO:0000313" key="1">
    <source>
        <dbReference type="EMBL" id="KAL0112819.1"/>
    </source>
</evidence>
<reference evidence="1 2" key="1">
    <citation type="submission" date="2023-03" db="EMBL/GenBank/DDBJ databases">
        <title>High recombination rates correlate with genetic variation in Cardiocondyla obscurior ants.</title>
        <authorList>
            <person name="Errbii M."/>
        </authorList>
    </citation>
    <scope>NUCLEOTIDE SEQUENCE [LARGE SCALE GENOMIC DNA]</scope>
    <source>
        <strain evidence="1">Alpha-2009</strain>
        <tissue evidence="1">Whole body</tissue>
    </source>
</reference>
<dbReference type="Proteomes" id="UP001430953">
    <property type="component" value="Unassembled WGS sequence"/>
</dbReference>
<organism evidence="1 2">
    <name type="scientific">Cardiocondyla obscurior</name>
    <dbReference type="NCBI Taxonomy" id="286306"/>
    <lineage>
        <taxon>Eukaryota</taxon>
        <taxon>Metazoa</taxon>
        <taxon>Ecdysozoa</taxon>
        <taxon>Arthropoda</taxon>
        <taxon>Hexapoda</taxon>
        <taxon>Insecta</taxon>
        <taxon>Pterygota</taxon>
        <taxon>Neoptera</taxon>
        <taxon>Endopterygota</taxon>
        <taxon>Hymenoptera</taxon>
        <taxon>Apocrita</taxon>
        <taxon>Aculeata</taxon>
        <taxon>Formicoidea</taxon>
        <taxon>Formicidae</taxon>
        <taxon>Myrmicinae</taxon>
        <taxon>Cardiocondyla</taxon>
    </lineage>
</organism>
<name>A0AAW2FCU2_9HYME</name>
<accession>A0AAW2FCU2</accession>